<dbReference type="Proteomes" id="UP000299102">
    <property type="component" value="Unassembled WGS sequence"/>
</dbReference>
<organism evidence="1 2">
    <name type="scientific">Eumeta variegata</name>
    <name type="common">Bagworm moth</name>
    <name type="synonym">Eumeta japonica</name>
    <dbReference type="NCBI Taxonomy" id="151549"/>
    <lineage>
        <taxon>Eukaryota</taxon>
        <taxon>Metazoa</taxon>
        <taxon>Ecdysozoa</taxon>
        <taxon>Arthropoda</taxon>
        <taxon>Hexapoda</taxon>
        <taxon>Insecta</taxon>
        <taxon>Pterygota</taxon>
        <taxon>Neoptera</taxon>
        <taxon>Endopterygota</taxon>
        <taxon>Lepidoptera</taxon>
        <taxon>Glossata</taxon>
        <taxon>Ditrysia</taxon>
        <taxon>Tineoidea</taxon>
        <taxon>Psychidae</taxon>
        <taxon>Oiketicinae</taxon>
        <taxon>Eumeta</taxon>
    </lineage>
</organism>
<dbReference type="OrthoDB" id="10049357at2759"/>
<accession>A0A4C1SM44</accession>
<dbReference type="InterPro" id="IPR036397">
    <property type="entry name" value="RNaseH_sf"/>
</dbReference>
<keyword evidence="2" id="KW-1185">Reference proteome</keyword>
<dbReference type="PANTHER" id="PTHR47331">
    <property type="entry name" value="PHD-TYPE DOMAIN-CONTAINING PROTEIN"/>
    <property type="match status" value="1"/>
</dbReference>
<name>A0A4C1SM44_EUMVA</name>
<comment type="caution">
    <text evidence="1">The sequence shown here is derived from an EMBL/GenBank/DDBJ whole genome shotgun (WGS) entry which is preliminary data.</text>
</comment>
<proteinExistence type="predicted"/>
<evidence type="ECO:0000313" key="1">
    <source>
        <dbReference type="EMBL" id="GBP02367.1"/>
    </source>
</evidence>
<dbReference type="GO" id="GO:0003676">
    <property type="term" value="F:nucleic acid binding"/>
    <property type="evidence" value="ECO:0007669"/>
    <property type="project" value="InterPro"/>
</dbReference>
<reference evidence="1 2" key="1">
    <citation type="journal article" date="2019" name="Commun. Biol.">
        <title>The bagworm genome reveals a unique fibroin gene that provides high tensile strength.</title>
        <authorList>
            <person name="Kono N."/>
            <person name="Nakamura H."/>
            <person name="Ohtoshi R."/>
            <person name="Tomita M."/>
            <person name="Numata K."/>
            <person name="Arakawa K."/>
        </authorList>
    </citation>
    <scope>NUCLEOTIDE SEQUENCE [LARGE SCALE GENOMIC DNA]</scope>
</reference>
<dbReference type="Gene3D" id="3.30.420.10">
    <property type="entry name" value="Ribonuclease H-like superfamily/Ribonuclease H"/>
    <property type="match status" value="1"/>
</dbReference>
<protein>
    <submittedName>
        <fullName evidence="1">Uncharacterized protein</fullName>
    </submittedName>
</protein>
<dbReference type="STRING" id="151549.A0A4C1SM44"/>
<evidence type="ECO:0000313" key="2">
    <source>
        <dbReference type="Proteomes" id="UP000299102"/>
    </source>
</evidence>
<dbReference type="EMBL" id="BGZK01007113">
    <property type="protein sequence ID" value="GBP02367.1"/>
    <property type="molecule type" value="Genomic_DNA"/>
</dbReference>
<dbReference type="AlphaFoldDB" id="A0A4C1SM44"/>
<sequence>MRMLTSSKHDFPDRRCHQESLTFDDIIDKEDTEADVANLGKQVAKIHTDAGFHIPNWVSNSTEVLRQLSEGSNACQDARQWGATEKVLDVAHLVKYTRTTDKYTSSTCQIDFTITSSKFDKTKWGFNPPGVPPMGGAWERLIRSVKNILYNIYPTLNLNDETFKSTLCEVELIRNSRPLTFVSIEHEDDDAITPNHLLWVLVMDINLLNDSGNIRHRWQQIQAFADLFWRR</sequence>
<gene>
    <name evidence="1" type="ORF">EVAR_71833_1</name>
</gene>